<evidence type="ECO:0000313" key="2">
    <source>
        <dbReference type="Proteomes" id="UP000199642"/>
    </source>
</evidence>
<evidence type="ECO:0000313" key="1">
    <source>
        <dbReference type="EMBL" id="SFG71697.1"/>
    </source>
</evidence>
<dbReference type="RefSeq" id="WP_092791474.1">
    <property type="nucleotide sequence ID" value="NZ_FOPC01000007.1"/>
</dbReference>
<accession>A0A1I2U7Q1</accession>
<dbReference type="Pfam" id="PF03683">
    <property type="entry name" value="UPF0175"/>
    <property type="match status" value="1"/>
</dbReference>
<dbReference type="AlphaFoldDB" id="A0A1I2U7Q1"/>
<dbReference type="OrthoDB" id="5771572at2"/>
<proteinExistence type="predicted"/>
<keyword evidence="2" id="KW-1185">Reference proteome</keyword>
<organism evidence="1 2">
    <name type="scientific">Algoriphagus hitonicola</name>
    <dbReference type="NCBI Taxonomy" id="435880"/>
    <lineage>
        <taxon>Bacteria</taxon>
        <taxon>Pseudomonadati</taxon>
        <taxon>Bacteroidota</taxon>
        <taxon>Cytophagia</taxon>
        <taxon>Cytophagales</taxon>
        <taxon>Cyclobacteriaceae</taxon>
        <taxon>Algoriphagus</taxon>
    </lineage>
</organism>
<dbReference type="EMBL" id="FOPC01000007">
    <property type="protein sequence ID" value="SFG71697.1"/>
    <property type="molecule type" value="Genomic_DNA"/>
</dbReference>
<reference evidence="2" key="1">
    <citation type="submission" date="2016-10" db="EMBL/GenBank/DDBJ databases">
        <authorList>
            <person name="Varghese N."/>
            <person name="Submissions S."/>
        </authorList>
    </citation>
    <scope>NUCLEOTIDE SEQUENCE [LARGE SCALE GENOMIC DNA]</scope>
    <source>
        <strain evidence="2">DSM 19315</strain>
    </source>
</reference>
<dbReference type="STRING" id="435880.SAMN04487988_10726"/>
<dbReference type="Proteomes" id="UP000199642">
    <property type="component" value="Unassembled WGS sequence"/>
</dbReference>
<protein>
    <submittedName>
        <fullName evidence="1">Uncharacterized protein family (UPF0175)</fullName>
    </submittedName>
</protein>
<gene>
    <name evidence="1" type="ORF">SAMN04487988_10726</name>
</gene>
<dbReference type="InterPro" id="IPR005368">
    <property type="entry name" value="UPF0175"/>
</dbReference>
<name>A0A1I2U7Q1_9BACT</name>
<sequence length="74" mass="8473">MKVTLEFPEKPELKGLNLVEYLLTKMYQDEIFSAGQCADVLHITKEEFIELLGKYQISVFGESAEDFLNDLNNA</sequence>